<evidence type="ECO:0000259" key="2">
    <source>
        <dbReference type="Pfam" id="PF13472"/>
    </source>
</evidence>
<gene>
    <name evidence="3" type="ORF">BJ998_007307</name>
</gene>
<evidence type="ECO:0000256" key="1">
    <source>
        <dbReference type="SAM" id="SignalP"/>
    </source>
</evidence>
<dbReference type="CDD" id="cd01830">
    <property type="entry name" value="XynE_like"/>
    <property type="match status" value="1"/>
</dbReference>
<dbReference type="PANTHER" id="PTHR43784">
    <property type="entry name" value="GDSL-LIKE LIPASE/ACYLHYDROLASE, PUTATIVE (AFU_ORTHOLOGUE AFUA_2G00820)-RELATED"/>
    <property type="match status" value="1"/>
</dbReference>
<evidence type="ECO:0000313" key="3">
    <source>
        <dbReference type="EMBL" id="MBB5896111.1"/>
    </source>
</evidence>
<evidence type="ECO:0000313" key="4">
    <source>
        <dbReference type="Proteomes" id="UP000585638"/>
    </source>
</evidence>
<feature type="chain" id="PRO_5039731104" evidence="1">
    <location>
        <begin position="24"/>
        <end position="408"/>
    </location>
</feature>
<dbReference type="PANTHER" id="PTHR43784:SF2">
    <property type="entry name" value="GDSL-LIKE LIPASE_ACYLHYDROLASE, PUTATIVE (AFU_ORTHOLOGUE AFUA_2G00820)-RELATED"/>
    <property type="match status" value="1"/>
</dbReference>
<name>A0A7W9KP29_9PSEU</name>
<sequence length="408" mass="42069">MKRTQAAALAAAASIVLALPGTAAASTADTHWVTGWSASPVVGSAIPGSTCPAGTGLTDQTVRNVVFLSAGGDHVRVRLTNTFGTKPLAVDHASVAVQGSGATPVAGTMRELTFHGRRTLTVPPGVQEFSDPVPLRVTALSTLLVSAHVAGTTGPLTNHPFTAQGNYLAGGDATLAADAARFGDTPCWMLADGVDVTPSAAVTGTVVAFGDSITDTATTTGNANRRWPDFLARRLAALPGRTLSVANAGLGGNRVLADRPGQPYYGVAGVTRFQRDALGITGVRTVILLEGVNDIGYDASAGDIVAGYRRMIAAAHAAGVRIVGATLTPFGGSFLDTPEHRQTWQRLNDWIRHSGAFDGVVDFAVTTADPADPFRMRPAYDSGDHLHPGDAGTRAMADTVDLTTLLGR</sequence>
<accession>A0A7W9KP29</accession>
<protein>
    <submittedName>
        <fullName evidence="3">Lysophospholipase L1-like esterase</fullName>
    </submittedName>
</protein>
<comment type="caution">
    <text evidence="3">The sequence shown here is derived from an EMBL/GenBank/DDBJ whole genome shotgun (WGS) entry which is preliminary data.</text>
</comment>
<dbReference type="SUPFAM" id="SSF52266">
    <property type="entry name" value="SGNH hydrolase"/>
    <property type="match status" value="1"/>
</dbReference>
<feature type="domain" description="SGNH hydrolase-type esterase" evidence="2">
    <location>
        <begin position="208"/>
        <end position="395"/>
    </location>
</feature>
<dbReference type="EMBL" id="JACHIR010000001">
    <property type="protein sequence ID" value="MBB5896111.1"/>
    <property type="molecule type" value="Genomic_DNA"/>
</dbReference>
<dbReference type="Gene3D" id="3.40.50.1110">
    <property type="entry name" value="SGNH hydrolase"/>
    <property type="match status" value="1"/>
</dbReference>
<proteinExistence type="predicted"/>
<dbReference type="InterPro" id="IPR036514">
    <property type="entry name" value="SGNH_hydro_sf"/>
</dbReference>
<dbReference type="RefSeq" id="WP_312890490.1">
    <property type="nucleotide sequence ID" value="NZ_BAAAWY010000023.1"/>
</dbReference>
<dbReference type="InterPro" id="IPR013830">
    <property type="entry name" value="SGNH_hydro"/>
</dbReference>
<keyword evidence="1" id="KW-0732">Signal</keyword>
<dbReference type="InterPro" id="IPR053140">
    <property type="entry name" value="GDSL_Rv0518-like"/>
</dbReference>
<dbReference type="Proteomes" id="UP000585638">
    <property type="component" value="Unassembled WGS sequence"/>
</dbReference>
<reference evidence="3 4" key="1">
    <citation type="submission" date="2020-08" db="EMBL/GenBank/DDBJ databases">
        <title>Sequencing the genomes of 1000 actinobacteria strains.</title>
        <authorList>
            <person name="Klenk H.-P."/>
        </authorList>
    </citation>
    <scope>NUCLEOTIDE SEQUENCE [LARGE SCALE GENOMIC DNA]</scope>
    <source>
        <strain evidence="3 4">DSM 43851</strain>
    </source>
</reference>
<organism evidence="3 4">
    <name type="scientific">Kutzneria kofuensis</name>
    <dbReference type="NCBI Taxonomy" id="103725"/>
    <lineage>
        <taxon>Bacteria</taxon>
        <taxon>Bacillati</taxon>
        <taxon>Actinomycetota</taxon>
        <taxon>Actinomycetes</taxon>
        <taxon>Pseudonocardiales</taxon>
        <taxon>Pseudonocardiaceae</taxon>
        <taxon>Kutzneria</taxon>
    </lineage>
</organism>
<keyword evidence="4" id="KW-1185">Reference proteome</keyword>
<dbReference type="AlphaFoldDB" id="A0A7W9KP29"/>
<feature type="signal peptide" evidence="1">
    <location>
        <begin position="1"/>
        <end position="23"/>
    </location>
</feature>
<dbReference type="Pfam" id="PF13472">
    <property type="entry name" value="Lipase_GDSL_2"/>
    <property type="match status" value="1"/>
</dbReference>